<feature type="chain" id="PRO_5004507494" evidence="7">
    <location>
        <begin position="21"/>
        <end position="318"/>
    </location>
</feature>
<dbReference type="InterPro" id="IPR051694">
    <property type="entry name" value="Immunoregulatory_rcpt-like"/>
</dbReference>
<evidence type="ECO:0000313" key="9">
    <source>
        <dbReference type="EMBL" id="EPE02245.1"/>
    </source>
</evidence>
<evidence type="ECO:0000256" key="1">
    <source>
        <dbReference type="ARBA" id="ARBA00004167"/>
    </source>
</evidence>
<evidence type="ECO:0000256" key="6">
    <source>
        <dbReference type="SAM" id="Phobius"/>
    </source>
</evidence>
<evidence type="ECO:0000313" key="10">
    <source>
        <dbReference type="Proteomes" id="UP000016923"/>
    </source>
</evidence>
<keyword evidence="10" id="KW-1185">Reference proteome</keyword>
<dbReference type="Pfam" id="PF01822">
    <property type="entry name" value="WSC"/>
    <property type="match status" value="1"/>
</dbReference>
<accession>S3CNV7</accession>
<dbReference type="eggNOG" id="KOG4157">
    <property type="taxonomic scope" value="Eukaryota"/>
</dbReference>
<feature type="compositionally biased region" description="Basic and acidic residues" evidence="5">
    <location>
        <begin position="280"/>
        <end position="299"/>
    </location>
</feature>
<feature type="region of interest" description="Disordered" evidence="5">
    <location>
        <begin position="221"/>
        <end position="264"/>
    </location>
</feature>
<name>S3CNV7_OPHP1</name>
<keyword evidence="7" id="KW-0732">Signal</keyword>
<dbReference type="PANTHER" id="PTHR15549">
    <property type="entry name" value="PAIRED IMMUNOGLOBULIN-LIKE TYPE 2 RECEPTOR"/>
    <property type="match status" value="1"/>
</dbReference>
<dbReference type="PROSITE" id="PS51212">
    <property type="entry name" value="WSC"/>
    <property type="match status" value="1"/>
</dbReference>
<feature type="transmembrane region" description="Helical" evidence="6">
    <location>
        <begin position="186"/>
        <end position="209"/>
    </location>
</feature>
<evidence type="ECO:0000259" key="8">
    <source>
        <dbReference type="PROSITE" id="PS51212"/>
    </source>
</evidence>
<dbReference type="PANTHER" id="PTHR15549:SF26">
    <property type="entry name" value="AXIAL BUDDING PATTERN PROTEIN 2-RELATED"/>
    <property type="match status" value="1"/>
</dbReference>
<evidence type="ECO:0000256" key="3">
    <source>
        <dbReference type="ARBA" id="ARBA00022989"/>
    </source>
</evidence>
<dbReference type="EMBL" id="KE148183">
    <property type="protein sequence ID" value="EPE02245.1"/>
    <property type="molecule type" value="Genomic_DNA"/>
</dbReference>
<evidence type="ECO:0000256" key="2">
    <source>
        <dbReference type="ARBA" id="ARBA00022692"/>
    </source>
</evidence>
<keyword evidence="4 6" id="KW-0472">Membrane</keyword>
<proteinExistence type="predicted"/>
<dbReference type="STRING" id="1262450.S3CNV7"/>
<reference evidence="9 10" key="1">
    <citation type="journal article" date="2013" name="BMC Genomics">
        <title>The genome and transcriptome of the pine saprophyte Ophiostoma piceae, and a comparison with the bark beetle-associated pine pathogen Grosmannia clavigera.</title>
        <authorList>
            <person name="Haridas S."/>
            <person name="Wang Y."/>
            <person name="Lim L."/>
            <person name="Massoumi Alamouti S."/>
            <person name="Jackman S."/>
            <person name="Docking R."/>
            <person name="Robertson G."/>
            <person name="Birol I."/>
            <person name="Bohlmann J."/>
            <person name="Breuil C."/>
        </authorList>
    </citation>
    <scope>NUCLEOTIDE SEQUENCE [LARGE SCALE GENOMIC DNA]</scope>
    <source>
        <strain evidence="9 10">UAMH 11346</strain>
    </source>
</reference>
<dbReference type="OMA" id="QIDPRMD"/>
<dbReference type="AlphaFoldDB" id="S3CNV7"/>
<keyword evidence="2 6" id="KW-0812">Transmembrane</keyword>
<comment type="subcellular location">
    <subcellularLocation>
        <location evidence="1">Membrane</location>
        <topology evidence="1">Single-pass membrane protein</topology>
    </subcellularLocation>
</comment>
<gene>
    <name evidence="9" type="ORF">F503_01683</name>
</gene>
<dbReference type="OrthoDB" id="2537459at2759"/>
<dbReference type="HOGENOM" id="CLU_024893_2_0_1"/>
<organism evidence="9 10">
    <name type="scientific">Ophiostoma piceae (strain UAMH 11346)</name>
    <name type="common">Sap stain fungus</name>
    <dbReference type="NCBI Taxonomy" id="1262450"/>
    <lineage>
        <taxon>Eukaryota</taxon>
        <taxon>Fungi</taxon>
        <taxon>Dikarya</taxon>
        <taxon>Ascomycota</taxon>
        <taxon>Pezizomycotina</taxon>
        <taxon>Sordariomycetes</taxon>
        <taxon>Sordariomycetidae</taxon>
        <taxon>Ophiostomatales</taxon>
        <taxon>Ophiostomataceae</taxon>
        <taxon>Ophiostoma</taxon>
    </lineage>
</organism>
<feature type="compositionally biased region" description="Polar residues" evidence="5">
    <location>
        <begin position="226"/>
        <end position="241"/>
    </location>
</feature>
<keyword evidence="3 6" id="KW-1133">Transmembrane helix</keyword>
<dbReference type="CDD" id="cd12087">
    <property type="entry name" value="TM_EGFR-like"/>
    <property type="match status" value="1"/>
</dbReference>
<dbReference type="GO" id="GO:0071944">
    <property type="term" value="C:cell periphery"/>
    <property type="evidence" value="ECO:0007669"/>
    <property type="project" value="UniProtKB-ARBA"/>
</dbReference>
<feature type="region of interest" description="Disordered" evidence="5">
    <location>
        <begin position="279"/>
        <end position="318"/>
    </location>
</feature>
<dbReference type="SMART" id="SM00321">
    <property type="entry name" value="WSC"/>
    <property type="match status" value="1"/>
</dbReference>
<dbReference type="Proteomes" id="UP000016923">
    <property type="component" value="Unassembled WGS sequence"/>
</dbReference>
<dbReference type="VEuPathDB" id="FungiDB:F503_01683"/>
<dbReference type="GO" id="GO:0016020">
    <property type="term" value="C:membrane"/>
    <property type="evidence" value="ECO:0007669"/>
    <property type="project" value="UniProtKB-SubCell"/>
</dbReference>
<evidence type="ECO:0000256" key="5">
    <source>
        <dbReference type="SAM" id="MobiDB-lite"/>
    </source>
</evidence>
<protein>
    <submittedName>
        <fullName evidence="9">Er membrane protein</fullName>
    </submittedName>
</protein>
<feature type="signal peptide" evidence="7">
    <location>
        <begin position="1"/>
        <end position="20"/>
    </location>
</feature>
<sequence length="318" mass="33678">MALSFYGLLASSALFTYVLGTPSVDIAYCASANTATTSSNTSIYQSDGLCYDFCSDDYAYALVSGTECWCSDYTPSKSIQVDTSECNGACAGYPSDWCGGDGLYAYMALSKSPSGTADINNTDHDSTNNIYNINVINIVHLIDSININKFQTVTAAGGIVQTVTVTPSSSSAPAASTSHKSVSTGAAVGIAVGVVGAAVLGGIGAFMLWRRKRREREAIYAEHNSKANSPRGTTPNASSPKVSEVSAGPFADQSGRRRSALMPIDPRIDPAFSGIYARTADNKSRDSVNSLRDDHDYSRRVHQPNGVLRAMNPDPENE</sequence>
<dbReference type="InterPro" id="IPR002889">
    <property type="entry name" value="WSC_carb-bd"/>
</dbReference>
<feature type="domain" description="WSC" evidence="8">
    <location>
        <begin position="23"/>
        <end position="110"/>
    </location>
</feature>
<evidence type="ECO:0000256" key="4">
    <source>
        <dbReference type="ARBA" id="ARBA00023136"/>
    </source>
</evidence>
<evidence type="ECO:0000256" key="7">
    <source>
        <dbReference type="SAM" id="SignalP"/>
    </source>
</evidence>